<dbReference type="Proteomes" id="UP001595696">
    <property type="component" value="Unassembled WGS sequence"/>
</dbReference>
<feature type="transmembrane region" description="Helical" evidence="7">
    <location>
        <begin position="21"/>
        <end position="46"/>
    </location>
</feature>
<feature type="transmembrane region" description="Helical" evidence="7">
    <location>
        <begin position="112"/>
        <end position="132"/>
    </location>
</feature>
<dbReference type="Pfam" id="PF07690">
    <property type="entry name" value="MFS_1"/>
    <property type="match status" value="1"/>
</dbReference>
<evidence type="ECO:0000256" key="1">
    <source>
        <dbReference type="ARBA" id="ARBA00004651"/>
    </source>
</evidence>
<feature type="transmembrane region" description="Helical" evidence="7">
    <location>
        <begin position="153"/>
        <end position="178"/>
    </location>
</feature>
<reference evidence="10" key="1">
    <citation type="journal article" date="2019" name="Int. J. Syst. Evol. Microbiol.">
        <title>The Global Catalogue of Microorganisms (GCM) 10K type strain sequencing project: providing services to taxonomists for standard genome sequencing and annotation.</title>
        <authorList>
            <consortium name="The Broad Institute Genomics Platform"/>
            <consortium name="The Broad Institute Genome Sequencing Center for Infectious Disease"/>
            <person name="Wu L."/>
            <person name="Ma J."/>
        </authorList>
    </citation>
    <scope>NUCLEOTIDE SEQUENCE [LARGE SCALE GENOMIC DNA]</scope>
    <source>
        <strain evidence="10">CGMCC 4.7330</strain>
    </source>
</reference>
<dbReference type="SUPFAM" id="SSF103473">
    <property type="entry name" value="MFS general substrate transporter"/>
    <property type="match status" value="1"/>
</dbReference>
<evidence type="ECO:0000313" key="9">
    <source>
        <dbReference type="EMBL" id="MFC3964111.1"/>
    </source>
</evidence>
<feature type="transmembrane region" description="Helical" evidence="7">
    <location>
        <begin position="190"/>
        <end position="207"/>
    </location>
</feature>
<evidence type="ECO:0000256" key="6">
    <source>
        <dbReference type="ARBA" id="ARBA00023136"/>
    </source>
</evidence>
<feature type="transmembrane region" description="Helical" evidence="7">
    <location>
        <begin position="52"/>
        <end position="76"/>
    </location>
</feature>
<proteinExistence type="predicted"/>
<dbReference type="PANTHER" id="PTHR43045:SF7">
    <property type="entry name" value="MAJOR FACILITATOR SUPERFAMILY TRANSPORTER"/>
    <property type="match status" value="1"/>
</dbReference>
<comment type="subcellular location">
    <subcellularLocation>
        <location evidence="1">Cell membrane</location>
        <topology evidence="1">Multi-pass membrane protein</topology>
    </subcellularLocation>
</comment>
<evidence type="ECO:0000259" key="8">
    <source>
        <dbReference type="PROSITE" id="PS50850"/>
    </source>
</evidence>
<evidence type="ECO:0000256" key="2">
    <source>
        <dbReference type="ARBA" id="ARBA00022448"/>
    </source>
</evidence>
<accession>A0ABV8DVR7</accession>
<keyword evidence="6 7" id="KW-0472">Membrane</keyword>
<feature type="domain" description="Major facilitator superfamily (MFS) profile" evidence="8">
    <location>
        <begin position="16"/>
        <end position="427"/>
    </location>
</feature>
<feature type="transmembrane region" description="Helical" evidence="7">
    <location>
        <begin position="403"/>
        <end position="424"/>
    </location>
</feature>
<feature type="transmembrane region" description="Helical" evidence="7">
    <location>
        <begin position="88"/>
        <end position="106"/>
    </location>
</feature>
<keyword evidence="5 7" id="KW-1133">Transmembrane helix</keyword>
<feature type="transmembrane region" description="Helical" evidence="7">
    <location>
        <begin position="375"/>
        <end position="397"/>
    </location>
</feature>
<dbReference type="EMBL" id="JBHSAX010000016">
    <property type="protein sequence ID" value="MFC3964111.1"/>
    <property type="molecule type" value="Genomic_DNA"/>
</dbReference>
<keyword evidence="2" id="KW-0813">Transport</keyword>
<feature type="transmembrane region" description="Helical" evidence="7">
    <location>
        <begin position="278"/>
        <end position="295"/>
    </location>
</feature>
<name>A0ABV8DVR7_9NOCA</name>
<feature type="transmembrane region" description="Helical" evidence="7">
    <location>
        <begin position="339"/>
        <end position="363"/>
    </location>
</feature>
<evidence type="ECO:0000256" key="5">
    <source>
        <dbReference type="ARBA" id="ARBA00022989"/>
    </source>
</evidence>
<feature type="transmembrane region" description="Helical" evidence="7">
    <location>
        <begin position="242"/>
        <end position="266"/>
    </location>
</feature>
<dbReference type="InterPro" id="IPR011701">
    <property type="entry name" value="MFS"/>
</dbReference>
<evidence type="ECO:0000313" key="10">
    <source>
        <dbReference type="Proteomes" id="UP001595696"/>
    </source>
</evidence>
<dbReference type="Gene3D" id="1.20.1250.20">
    <property type="entry name" value="MFS general substrate transporter like domains"/>
    <property type="match status" value="2"/>
</dbReference>
<evidence type="ECO:0000256" key="7">
    <source>
        <dbReference type="SAM" id="Phobius"/>
    </source>
</evidence>
<keyword evidence="3" id="KW-1003">Cell membrane</keyword>
<dbReference type="PROSITE" id="PS50850">
    <property type="entry name" value="MFS"/>
    <property type="match status" value="1"/>
</dbReference>
<dbReference type="PANTHER" id="PTHR43045">
    <property type="entry name" value="SHIKIMATE TRANSPORTER"/>
    <property type="match status" value="1"/>
</dbReference>
<dbReference type="InterPro" id="IPR020846">
    <property type="entry name" value="MFS_dom"/>
</dbReference>
<comment type="caution">
    <text evidence="9">The sequence shown here is derived from an EMBL/GenBank/DDBJ whole genome shotgun (WGS) entry which is preliminary data.</text>
</comment>
<evidence type="ECO:0000256" key="3">
    <source>
        <dbReference type="ARBA" id="ARBA00022475"/>
    </source>
</evidence>
<protein>
    <submittedName>
        <fullName evidence="9">MFS transporter</fullName>
    </submittedName>
</protein>
<gene>
    <name evidence="9" type="ORF">ACFO0B_19160</name>
</gene>
<dbReference type="RefSeq" id="WP_378613886.1">
    <property type="nucleotide sequence ID" value="NZ_JBHSAX010000016.1"/>
</dbReference>
<feature type="transmembrane region" description="Helical" evidence="7">
    <location>
        <begin position="307"/>
        <end position="327"/>
    </location>
</feature>
<keyword evidence="10" id="KW-1185">Reference proteome</keyword>
<dbReference type="InterPro" id="IPR036259">
    <property type="entry name" value="MFS_trans_sf"/>
</dbReference>
<evidence type="ECO:0000256" key="4">
    <source>
        <dbReference type="ARBA" id="ARBA00022692"/>
    </source>
</evidence>
<organism evidence="9 10">
    <name type="scientific">Nocardia jiangsuensis</name>
    <dbReference type="NCBI Taxonomy" id="1691563"/>
    <lineage>
        <taxon>Bacteria</taxon>
        <taxon>Bacillati</taxon>
        <taxon>Actinomycetota</taxon>
        <taxon>Actinomycetes</taxon>
        <taxon>Mycobacteriales</taxon>
        <taxon>Nocardiaceae</taxon>
        <taxon>Nocardia</taxon>
    </lineage>
</organism>
<sequence>MTKIRAERIPPHARRAAVAGFVGTFVEYYDFALYGVLAVYFAPLFFPADNDAVSLLLGLAVFGAGFVARPIGGILFGRVGDRRGRRTALLATVVLMGTCSTVIGLLPTYATVGILAPIMLVALRIGQGLSAGAEMLGSVTFALESAPASRRTFLASLTPYGAGLGGSSGAVLAALLGIFASGDFMADHGWRIPFLVAAPLTLVALIIRRRVEDSPEFARLVREDRIVKSPLRVVLAGYRREVLIAGAIAIGVNGAAGVAQWFGVYLAGNRDLPAESVLAAYATAMVLGALWTPLWGRLADRVGQRELLTAILCGFILLAGPVFALLSSTESPVLLAAGMTVYLTLTNAVMAPGFGLIAGLFPAPVRYTGANLGQNIGTVLGGGTAPLVCGALLLATGSVAGPVLWIVGVSIVALAAIAVLRAAAAPQKVS</sequence>
<keyword evidence="4 7" id="KW-0812">Transmembrane</keyword>